<protein>
    <submittedName>
        <fullName evidence="2">Dynein regulation protein LC7</fullName>
    </submittedName>
</protein>
<dbReference type="InterPro" id="IPR004942">
    <property type="entry name" value="Roadblock/LAMTOR2_dom"/>
</dbReference>
<dbReference type="InterPro" id="IPR053141">
    <property type="entry name" value="Mycobact_SerProt_Inhib_Rv3364c"/>
</dbReference>
<sequence length="152" mass="15695">MTFPTEPTGHRRSADVSLDWLVSNFAREVPGVSHAVLVSVDGLTVAASEHLPTERADQLAAVASGLASLATGASQLFEGGRVLQSVVEMEHGYLLLMRVGDGSHLATLASTTSDIGQIGYEMAILVERVGAVVQSSRRAAPSRGTPAGGAGE</sequence>
<evidence type="ECO:0000313" key="2">
    <source>
        <dbReference type="EMBL" id="ORV52963.1"/>
    </source>
</evidence>
<dbReference type="STRING" id="188915.AWC02_02360"/>
<dbReference type="RefSeq" id="WP_085126564.1">
    <property type="nucleotide sequence ID" value="NZ_LQOT01000009.1"/>
</dbReference>
<evidence type="ECO:0000259" key="1">
    <source>
        <dbReference type="SMART" id="SM00960"/>
    </source>
</evidence>
<proteinExistence type="predicted"/>
<dbReference type="Pfam" id="PF03259">
    <property type="entry name" value="Robl_LC7"/>
    <property type="match status" value="1"/>
</dbReference>
<dbReference type="Proteomes" id="UP000193465">
    <property type="component" value="Unassembled WGS sequence"/>
</dbReference>
<dbReference type="PANTHER" id="PTHR36222">
    <property type="entry name" value="SERINE PROTEASE INHIBITOR RV3364C"/>
    <property type="match status" value="1"/>
</dbReference>
<keyword evidence="3" id="KW-1185">Reference proteome</keyword>
<dbReference type="PANTHER" id="PTHR36222:SF1">
    <property type="entry name" value="SERINE PROTEASE INHIBITOR RV3364C"/>
    <property type="match status" value="1"/>
</dbReference>
<organism evidence="2 3">
    <name type="scientific">Mycolicibacter engbaekii</name>
    <dbReference type="NCBI Taxonomy" id="188915"/>
    <lineage>
        <taxon>Bacteria</taxon>
        <taxon>Bacillati</taxon>
        <taxon>Actinomycetota</taxon>
        <taxon>Actinomycetes</taxon>
        <taxon>Mycobacteriales</taxon>
        <taxon>Mycobacteriaceae</taxon>
        <taxon>Mycolicibacter</taxon>
    </lineage>
</organism>
<dbReference type="SUPFAM" id="SSF103196">
    <property type="entry name" value="Roadblock/LC7 domain"/>
    <property type="match status" value="1"/>
</dbReference>
<comment type="caution">
    <text evidence="2">The sequence shown here is derived from an EMBL/GenBank/DDBJ whole genome shotgun (WGS) entry which is preliminary data.</text>
</comment>
<dbReference type="Gene3D" id="3.30.450.30">
    <property type="entry name" value="Dynein light chain 2a, cytoplasmic"/>
    <property type="match status" value="1"/>
</dbReference>
<name>A0A1X1U823_9MYCO</name>
<dbReference type="EMBL" id="LQOT01000009">
    <property type="protein sequence ID" value="ORV52963.1"/>
    <property type="molecule type" value="Genomic_DNA"/>
</dbReference>
<evidence type="ECO:0000313" key="3">
    <source>
        <dbReference type="Proteomes" id="UP000193465"/>
    </source>
</evidence>
<feature type="domain" description="Roadblock/LAMTOR2" evidence="1">
    <location>
        <begin position="19"/>
        <end position="109"/>
    </location>
</feature>
<dbReference type="SMART" id="SM00960">
    <property type="entry name" value="Robl_LC7"/>
    <property type="match status" value="1"/>
</dbReference>
<dbReference type="AlphaFoldDB" id="A0A1X1U823"/>
<accession>A0A1X1U823</accession>
<reference evidence="2 3" key="1">
    <citation type="submission" date="2016-01" db="EMBL/GenBank/DDBJ databases">
        <title>The new phylogeny of the genus Mycobacterium.</title>
        <authorList>
            <person name="Tarcisio F."/>
            <person name="Conor M."/>
            <person name="Antonella G."/>
            <person name="Elisabetta G."/>
            <person name="Giulia F.S."/>
            <person name="Sara T."/>
            <person name="Anna F."/>
            <person name="Clotilde B."/>
            <person name="Roberto B."/>
            <person name="Veronica D.S."/>
            <person name="Fabio R."/>
            <person name="Monica P."/>
            <person name="Olivier J."/>
            <person name="Enrico T."/>
            <person name="Nicola S."/>
        </authorList>
    </citation>
    <scope>NUCLEOTIDE SEQUENCE [LARGE SCALE GENOMIC DNA]</scope>
    <source>
        <strain evidence="2 3">ATCC 27353</strain>
    </source>
</reference>
<gene>
    <name evidence="2" type="ORF">AWC02_02360</name>
</gene>